<name>E5XPM1_SEGRC</name>
<evidence type="ECO:0000256" key="1">
    <source>
        <dbReference type="ARBA" id="ARBA00022801"/>
    </source>
</evidence>
<dbReference type="PANTHER" id="PTHR43265:SF1">
    <property type="entry name" value="ESTERASE ESTD"/>
    <property type="match status" value="1"/>
</dbReference>
<gene>
    <name evidence="3" type="ORF">HMPREF9336_01443</name>
</gene>
<evidence type="ECO:0000313" key="3">
    <source>
        <dbReference type="EMBL" id="EFV13708.1"/>
    </source>
</evidence>
<comment type="caution">
    <text evidence="3">The sequence shown here is derived from an EMBL/GenBank/DDBJ whole genome shotgun (WGS) entry which is preliminary data.</text>
</comment>
<dbReference type="HOGENOM" id="CLU_033707_2_0_11"/>
<accession>E5XPM1</accession>
<dbReference type="GO" id="GO:0004252">
    <property type="term" value="F:serine-type endopeptidase activity"/>
    <property type="evidence" value="ECO:0007669"/>
    <property type="project" value="InterPro"/>
</dbReference>
<dbReference type="PROSITE" id="PS00708">
    <property type="entry name" value="PRO_ENDOPEP_SER"/>
    <property type="match status" value="1"/>
</dbReference>
<dbReference type="Gene3D" id="3.40.50.1820">
    <property type="entry name" value="alpha/beta hydrolase"/>
    <property type="match status" value="1"/>
</dbReference>
<evidence type="ECO:0000259" key="2">
    <source>
        <dbReference type="Pfam" id="PF00561"/>
    </source>
</evidence>
<reference evidence="3 4" key="1">
    <citation type="journal article" date="2011" name="Stand. Genomic Sci.">
        <title>High quality draft genome sequence of Segniliparus rugosus CDC 945(T)= (ATCC BAA-974(T)).</title>
        <authorList>
            <person name="Earl A.M."/>
            <person name="Desjardins C.A."/>
            <person name="Fitzgerald M.G."/>
            <person name="Arachchi H.M."/>
            <person name="Zeng Q."/>
            <person name="Mehta T."/>
            <person name="Griggs A."/>
            <person name="Birren B.W."/>
            <person name="Toney N.C."/>
            <person name="Carr J."/>
            <person name="Posey J."/>
            <person name="Butler W.R."/>
        </authorList>
    </citation>
    <scope>NUCLEOTIDE SEQUENCE [LARGE SCALE GENOMIC DNA]</scope>
    <source>
        <strain evidence="4">ATCC BAA-974 / DSM 45345 / CCUG 50838 / CIP 108380 / JCM 13579 / CDC 945</strain>
    </source>
</reference>
<sequence length="438" mass="46222">MPSAEPGSSVLGDWNGEIQTPAGPLGVGVALAKDGGSIDVPAQGLAATPLSGVKTEPGDVEFAIPGLPGAPTFHGVYDPEKHTITGQFAQSGQTLPLVLRRGKIAGPSRPQEPKPPYPYRAEDVAYPSGAITVAGTLTEPQGDGPFPAVVLLNGSGRNNRDEEVFGHKPFLVLADALTRAGYAVLRVDKRGVGGTGGTLAEADYEALASDVAAALRSLRGRAEIDGDRIGLLGHSEGGYLAPLVASRPDNRVAFVVMMAGPAVPGAEVLKAQNRLSAQASGAPREKVEADLAFLGELLPLVQAGNRQAVEDFLRERNQTLPGDRRLSEPEIASYSSPYFRALASFDPTAALSSLRMPVLAFYGGKDLQVPAEQSEPAARRLLAQDPDATVHVFPDRNHLMQPSQTGRPDEYARIETTIDPAVLDYVIAWLAGRFPPKR</sequence>
<dbReference type="PANTHER" id="PTHR43265">
    <property type="entry name" value="ESTERASE ESTD"/>
    <property type="match status" value="1"/>
</dbReference>
<dbReference type="GO" id="GO:0006508">
    <property type="term" value="P:proteolysis"/>
    <property type="evidence" value="ECO:0007669"/>
    <property type="project" value="InterPro"/>
</dbReference>
<dbReference type="Pfam" id="PF00561">
    <property type="entry name" value="Abhydrolase_1"/>
    <property type="match status" value="1"/>
</dbReference>
<dbReference type="SUPFAM" id="SSF53474">
    <property type="entry name" value="alpha/beta-Hydrolases"/>
    <property type="match status" value="1"/>
</dbReference>
<dbReference type="GO" id="GO:0052689">
    <property type="term" value="F:carboxylic ester hydrolase activity"/>
    <property type="evidence" value="ECO:0007669"/>
    <property type="project" value="TreeGrafter"/>
</dbReference>
<dbReference type="AlphaFoldDB" id="E5XPM1"/>
<dbReference type="STRING" id="679197.HMPREF9336_01443"/>
<dbReference type="InterPro" id="IPR053145">
    <property type="entry name" value="AB_hydrolase_Est10"/>
</dbReference>
<dbReference type="EMBL" id="ACZI02000003">
    <property type="protein sequence ID" value="EFV13708.1"/>
    <property type="molecule type" value="Genomic_DNA"/>
</dbReference>
<proteinExistence type="predicted"/>
<dbReference type="InterPro" id="IPR002471">
    <property type="entry name" value="Pept_S9_AS"/>
</dbReference>
<keyword evidence="1" id="KW-0378">Hydrolase</keyword>
<dbReference type="eggNOG" id="COG1073">
    <property type="taxonomic scope" value="Bacteria"/>
</dbReference>
<keyword evidence="4" id="KW-1185">Reference proteome</keyword>
<dbReference type="Proteomes" id="UP000004816">
    <property type="component" value="Unassembled WGS sequence"/>
</dbReference>
<dbReference type="InterPro" id="IPR029058">
    <property type="entry name" value="AB_hydrolase_fold"/>
</dbReference>
<protein>
    <recommendedName>
        <fullName evidence="2">AB hydrolase-1 domain-containing protein</fullName>
    </recommendedName>
</protein>
<feature type="domain" description="AB hydrolase-1" evidence="2">
    <location>
        <begin position="147"/>
        <end position="401"/>
    </location>
</feature>
<organism evidence="3 4">
    <name type="scientific">Segniliparus rugosus (strain ATCC BAA-974 / DSM 45345 / CCUG 50838 / CIP 108380 / JCM 13579 / CDC 945)</name>
    <dbReference type="NCBI Taxonomy" id="679197"/>
    <lineage>
        <taxon>Bacteria</taxon>
        <taxon>Bacillati</taxon>
        <taxon>Actinomycetota</taxon>
        <taxon>Actinomycetes</taxon>
        <taxon>Mycobacteriales</taxon>
        <taxon>Segniliparaceae</taxon>
        <taxon>Segniliparus</taxon>
    </lineage>
</organism>
<evidence type="ECO:0000313" key="4">
    <source>
        <dbReference type="Proteomes" id="UP000004816"/>
    </source>
</evidence>
<dbReference type="InterPro" id="IPR000073">
    <property type="entry name" value="AB_hydrolase_1"/>
</dbReference>